<evidence type="ECO:0000313" key="1">
    <source>
        <dbReference type="EMBL" id="OGC68525.1"/>
    </source>
</evidence>
<accession>A0A1F4WGE7</accession>
<evidence type="ECO:0000313" key="2">
    <source>
        <dbReference type="Proteomes" id="UP000179113"/>
    </source>
</evidence>
<comment type="caution">
    <text evidence="1">The sequence shown here is derived from an EMBL/GenBank/DDBJ whole genome shotgun (WGS) entry which is preliminary data.</text>
</comment>
<proteinExistence type="predicted"/>
<dbReference type="AlphaFoldDB" id="A0A1F4WGE7"/>
<gene>
    <name evidence="1" type="ORF">A2415_00335</name>
</gene>
<sequence>MKGQTNALFDLSSRLLKMAESNRGKTLPQEWNQARVLWKTLSAKRSVSPDEIAKLQQLVEAAEAACAAT</sequence>
<protein>
    <submittedName>
        <fullName evidence="1">Uncharacterized protein</fullName>
    </submittedName>
</protein>
<name>A0A1F4WGE7_UNCKA</name>
<dbReference type="EMBL" id="MEWA01000041">
    <property type="protein sequence ID" value="OGC68525.1"/>
    <property type="molecule type" value="Genomic_DNA"/>
</dbReference>
<dbReference type="Proteomes" id="UP000179113">
    <property type="component" value="Unassembled WGS sequence"/>
</dbReference>
<reference evidence="1 2" key="1">
    <citation type="journal article" date="2016" name="Nat. Commun.">
        <title>Thousands of microbial genomes shed light on interconnected biogeochemical processes in an aquifer system.</title>
        <authorList>
            <person name="Anantharaman K."/>
            <person name="Brown C.T."/>
            <person name="Hug L.A."/>
            <person name="Sharon I."/>
            <person name="Castelle C.J."/>
            <person name="Probst A.J."/>
            <person name="Thomas B.C."/>
            <person name="Singh A."/>
            <person name="Wilkins M.J."/>
            <person name="Karaoz U."/>
            <person name="Brodie E.L."/>
            <person name="Williams K.H."/>
            <person name="Hubbard S.S."/>
            <person name="Banfield J.F."/>
        </authorList>
    </citation>
    <scope>NUCLEOTIDE SEQUENCE [LARGE SCALE GENOMIC DNA]</scope>
</reference>
<organism evidence="1 2">
    <name type="scientific">candidate division WWE3 bacterium RIFOXYC1_FULL_39_7</name>
    <dbReference type="NCBI Taxonomy" id="1802643"/>
    <lineage>
        <taxon>Bacteria</taxon>
        <taxon>Katanobacteria</taxon>
    </lineage>
</organism>